<keyword evidence="1 2" id="KW-0238">DNA-binding</keyword>
<evidence type="ECO:0000259" key="3">
    <source>
        <dbReference type="PROSITE" id="PS50977"/>
    </source>
</evidence>
<sequence>MIQGRQEKLISGCCPLPRRPEGAFEVDSTNTTPNNDSLRLSIFKAAEAIVSELGASQLTFASLSERTGVDEATLLSQFPDREALLSAMIEHRLERFRVRWGAYESVLPDEPMRELKALLLSNLSESSEEKNLDSAILAAASSNPALLQTTSDDVQGLFDILAESPLGLAQASILFFSVRGYRLFEQIGICPMTDSQRTDFQEQIMRLARTMYEQKNEQ</sequence>
<comment type="caution">
    <text evidence="4">The sequence shown here is derived from an EMBL/GenBank/DDBJ whole genome shotgun (WGS) entry which is preliminary data.</text>
</comment>
<proteinExistence type="predicted"/>
<dbReference type="InterPro" id="IPR001647">
    <property type="entry name" value="HTH_TetR"/>
</dbReference>
<dbReference type="InterPro" id="IPR009057">
    <property type="entry name" value="Homeodomain-like_sf"/>
</dbReference>
<organism evidence="4">
    <name type="scientific">Halopseudomonas xinjiangensis</name>
    <dbReference type="NCBI Taxonomy" id="487184"/>
    <lineage>
        <taxon>Bacteria</taxon>
        <taxon>Pseudomonadati</taxon>
        <taxon>Pseudomonadota</taxon>
        <taxon>Gammaproteobacteria</taxon>
        <taxon>Pseudomonadales</taxon>
        <taxon>Pseudomonadaceae</taxon>
        <taxon>Halopseudomonas</taxon>
    </lineage>
</organism>
<dbReference type="PROSITE" id="PS50977">
    <property type="entry name" value="HTH_TETR_2"/>
    <property type="match status" value="1"/>
</dbReference>
<evidence type="ECO:0000256" key="1">
    <source>
        <dbReference type="ARBA" id="ARBA00023125"/>
    </source>
</evidence>
<evidence type="ECO:0000313" key="4">
    <source>
        <dbReference type="EMBL" id="HDZ57125.1"/>
    </source>
</evidence>
<feature type="domain" description="HTH tetR-type" evidence="3">
    <location>
        <begin position="36"/>
        <end position="96"/>
    </location>
</feature>
<protein>
    <submittedName>
        <fullName evidence="4">TetR/AcrR family transcriptional regulator</fullName>
    </submittedName>
</protein>
<dbReference type="GO" id="GO:0003677">
    <property type="term" value="F:DNA binding"/>
    <property type="evidence" value="ECO:0007669"/>
    <property type="project" value="UniProtKB-UniRule"/>
</dbReference>
<reference evidence="4" key="1">
    <citation type="journal article" date="2020" name="mSystems">
        <title>Genome- and Community-Level Interaction Insights into Carbon Utilization and Element Cycling Functions of Hydrothermarchaeota in Hydrothermal Sediment.</title>
        <authorList>
            <person name="Zhou Z."/>
            <person name="Liu Y."/>
            <person name="Xu W."/>
            <person name="Pan J."/>
            <person name="Luo Z.H."/>
            <person name="Li M."/>
        </authorList>
    </citation>
    <scope>NUCLEOTIDE SEQUENCE [LARGE SCALE GENOMIC DNA]</scope>
    <source>
        <strain evidence="4">HyVt-324</strain>
    </source>
</reference>
<dbReference type="EMBL" id="DRFO01000026">
    <property type="protein sequence ID" value="HDZ57125.1"/>
    <property type="molecule type" value="Genomic_DNA"/>
</dbReference>
<dbReference type="SUPFAM" id="SSF46689">
    <property type="entry name" value="Homeodomain-like"/>
    <property type="match status" value="1"/>
</dbReference>
<dbReference type="Pfam" id="PF17937">
    <property type="entry name" value="TetR_C_28"/>
    <property type="match status" value="1"/>
</dbReference>
<feature type="DNA-binding region" description="H-T-H motif" evidence="2">
    <location>
        <begin position="59"/>
        <end position="78"/>
    </location>
</feature>
<name>A0A7V1BQN2_9GAMM</name>
<evidence type="ECO:0000256" key="2">
    <source>
        <dbReference type="PROSITE-ProRule" id="PRU00335"/>
    </source>
</evidence>
<dbReference type="Gene3D" id="1.10.357.10">
    <property type="entry name" value="Tetracycline Repressor, domain 2"/>
    <property type="match status" value="1"/>
</dbReference>
<dbReference type="Proteomes" id="UP000885703">
    <property type="component" value="Unassembled WGS sequence"/>
</dbReference>
<accession>A0A7V1BQN2</accession>
<gene>
    <name evidence="4" type="ORF">ENH64_11730</name>
</gene>
<dbReference type="AlphaFoldDB" id="A0A7V1BQN2"/>
<dbReference type="Pfam" id="PF00440">
    <property type="entry name" value="TetR_N"/>
    <property type="match status" value="1"/>
</dbReference>
<dbReference type="InterPro" id="IPR041479">
    <property type="entry name" value="TetR_CgmR_C"/>
</dbReference>